<dbReference type="Proteomes" id="UP001161422">
    <property type="component" value="Unassembled WGS sequence"/>
</dbReference>
<dbReference type="InterPro" id="IPR056209">
    <property type="entry name" value="SU10_adaptor"/>
</dbReference>
<reference evidence="1" key="1">
    <citation type="journal article" date="2014" name="Int. J. Syst. Evol. Microbiol.">
        <title>Complete genome sequence of Corynebacterium casei LMG S-19264T (=DSM 44701T), isolated from a smear-ripened cheese.</title>
        <authorList>
            <consortium name="US DOE Joint Genome Institute (JGI-PGF)"/>
            <person name="Walter F."/>
            <person name="Albersmeier A."/>
            <person name="Kalinowski J."/>
            <person name="Ruckert C."/>
        </authorList>
    </citation>
    <scope>NUCLEOTIDE SEQUENCE</scope>
    <source>
        <strain evidence="1">NBRC 101628</strain>
    </source>
</reference>
<dbReference type="Pfam" id="PF24175">
    <property type="entry name" value="SU10_adaptor"/>
    <property type="match status" value="1"/>
</dbReference>
<proteinExistence type="predicted"/>
<accession>A0AA37VTB5</accession>
<reference evidence="1" key="2">
    <citation type="submission" date="2023-01" db="EMBL/GenBank/DDBJ databases">
        <title>Draft genome sequence of Paraferrimonas sedimenticola strain NBRC 101628.</title>
        <authorList>
            <person name="Sun Q."/>
            <person name="Mori K."/>
        </authorList>
    </citation>
    <scope>NUCLEOTIDE SEQUENCE</scope>
    <source>
        <strain evidence="1">NBRC 101628</strain>
    </source>
</reference>
<dbReference type="EMBL" id="BSNC01000002">
    <property type="protein sequence ID" value="GLP95289.1"/>
    <property type="molecule type" value="Genomic_DNA"/>
</dbReference>
<protein>
    <submittedName>
        <fullName evidence="1">Uncharacterized protein</fullName>
    </submittedName>
</protein>
<sequence length="208" mass="24525">MTFLEMVALLRLESGLSGQSQLLTTENQSGINERLVNWVQQANREIQQAQDDWRFLWRRDSSSLIVNQWEYRAGELGISTPTKFNKLKIVRNLRLLEWEEWDAEFDGRQDETGMPTVAVIAPNNRIYLYPTPDQAYDLQISYQRIYNNLVRDHHRSLVPAQYHDCIVYKALMYYALYESDDDLYTKASMRFGDLYNQLCIDQLPSVRV</sequence>
<gene>
    <name evidence="1" type="ORF">GCM10007895_05950</name>
</gene>
<dbReference type="AlphaFoldDB" id="A0AA37VTB5"/>
<dbReference type="RefSeq" id="WP_095506615.1">
    <property type="nucleotide sequence ID" value="NZ_BSNC01000002.1"/>
</dbReference>
<organism evidence="1 2">
    <name type="scientific">Paraferrimonas sedimenticola</name>
    <dbReference type="NCBI Taxonomy" id="375674"/>
    <lineage>
        <taxon>Bacteria</taxon>
        <taxon>Pseudomonadati</taxon>
        <taxon>Pseudomonadota</taxon>
        <taxon>Gammaproteobacteria</taxon>
        <taxon>Alteromonadales</taxon>
        <taxon>Ferrimonadaceae</taxon>
        <taxon>Paraferrimonas</taxon>
    </lineage>
</organism>
<name>A0AA37VTB5_9GAMM</name>
<comment type="caution">
    <text evidence="1">The sequence shown here is derived from an EMBL/GenBank/DDBJ whole genome shotgun (WGS) entry which is preliminary data.</text>
</comment>
<keyword evidence="2" id="KW-1185">Reference proteome</keyword>
<evidence type="ECO:0000313" key="1">
    <source>
        <dbReference type="EMBL" id="GLP95289.1"/>
    </source>
</evidence>
<evidence type="ECO:0000313" key="2">
    <source>
        <dbReference type="Proteomes" id="UP001161422"/>
    </source>
</evidence>